<dbReference type="EMBL" id="DMNG01000046">
    <property type="protein sequence ID" value="HAN23512.1"/>
    <property type="molecule type" value="Genomic_DNA"/>
</dbReference>
<accession>A0A0F0LTS2</accession>
<dbReference type="Proteomes" id="UP000257479">
    <property type="component" value="Unassembled WGS sequence"/>
</dbReference>
<sequence>MTEITLIGKDGCHLCDVARGVIEQVVADLPDADADRVVVAEASILENPELFDLWWEKIPVVLIDGRVHAHWRVAPERLRDAVTESLHAVSAS</sequence>
<name>A0A0F0LTS2_9MICO</name>
<reference evidence="1 4" key="2">
    <citation type="journal article" date="2018" name="Nat. Biotechnol.">
        <title>A standardized bacterial taxonomy based on genome phylogeny substantially revises the tree of life.</title>
        <authorList>
            <person name="Parks D.H."/>
            <person name="Chuvochina M."/>
            <person name="Waite D.W."/>
            <person name="Rinke C."/>
            <person name="Skarshewski A."/>
            <person name="Chaumeil P.A."/>
            <person name="Hugenholtz P."/>
        </authorList>
    </citation>
    <scope>NUCLEOTIDE SEQUENCE [LARGE SCALE GENOMIC DNA]</scope>
    <source>
        <strain evidence="1">UBA9152</strain>
    </source>
</reference>
<dbReference type="AlphaFoldDB" id="A0A0F0LTS2"/>
<dbReference type="Proteomes" id="UP000033451">
    <property type="component" value="Unassembled WGS sequence"/>
</dbReference>
<dbReference type="Gene3D" id="3.40.30.10">
    <property type="entry name" value="Glutaredoxin"/>
    <property type="match status" value="1"/>
</dbReference>
<dbReference type="RefSeq" id="WP_045247736.1">
    <property type="nucleotide sequence ID" value="NZ_DAIQHQ010000001.1"/>
</dbReference>
<evidence type="ECO:0000313" key="4">
    <source>
        <dbReference type="Proteomes" id="UP000257479"/>
    </source>
</evidence>
<organism evidence="2 3">
    <name type="scientific">Microbacterium ginsengisoli</name>
    <dbReference type="NCBI Taxonomy" id="400772"/>
    <lineage>
        <taxon>Bacteria</taxon>
        <taxon>Bacillati</taxon>
        <taxon>Actinomycetota</taxon>
        <taxon>Actinomycetes</taxon>
        <taxon>Micrococcales</taxon>
        <taxon>Microbacteriaceae</taxon>
        <taxon>Microbacterium</taxon>
    </lineage>
</organism>
<proteinExistence type="predicted"/>
<dbReference type="PATRIC" id="fig|400772.4.peg.1830"/>
<dbReference type="SUPFAM" id="SSF52833">
    <property type="entry name" value="Thioredoxin-like"/>
    <property type="match status" value="1"/>
</dbReference>
<reference evidence="2 3" key="1">
    <citation type="submission" date="2015-02" db="EMBL/GenBank/DDBJ databases">
        <title>Draft genome sequences of ten Microbacterium spp. with emphasis on heavy metal contaminated environments.</title>
        <authorList>
            <person name="Corretto E."/>
        </authorList>
    </citation>
    <scope>NUCLEOTIDE SEQUENCE [LARGE SCALE GENOMIC DNA]</scope>
    <source>
        <strain evidence="2 3">DSM 18659</strain>
    </source>
</reference>
<gene>
    <name evidence="1" type="ORF">DCP95_02945</name>
    <name evidence="2" type="ORF">RR49_01810</name>
</gene>
<evidence type="ECO:0000313" key="1">
    <source>
        <dbReference type="EMBL" id="HAN23512.1"/>
    </source>
</evidence>
<comment type="caution">
    <text evidence="2">The sequence shown here is derived from an EMBL/GenBank/DDBJ whole genome shotgun (WGS) entry which is preliminary data.</text>
</comment>
<dbReference type="STRING" id="400772.RR49_01810"/>
<dbReference type="OrthoDB" id="8779161at2"/>
<protein>
    <submittedName>
        <fullName evidence="1">Glutaredoxin family protein</fullName>
    </submittedName>
</protein>
<dbReference type="InterPro" id="IPR036249">
    <property type="entry name" value="Thioredoxin-like_sf"/>
</dbReference>
<evidence type="ECO:0000313" key="2">
    <source>
        <dbReference type="EMBL" id="KJL36134.1"/>
    </source>
</evidence>
<dbReference type="EMBL" id="JYIY01000075">
    <property type="protein sequence ID" value="KJL36134.1"/>
    <property type="molecule type" value="Genomic_DNA"/>
</dbReference>
<evidence type="ECO:0000313" key="3">
    <source>
        <dbReference type="Proteomes" id="UP000033451"/>
    </source>
</evidence>
<dbReference type="Pfam" id="PF05768">
    <property type="entry name" value="Glrx-like"/>
    <property type="match status" value="1"/>
</dbReference>
<keyword evidence="3" id="KW-1185">Reference proteome</keyword>
<dbReference type="InterPro" id="IPR008554">
    <property type="entry name" value="Glutaredoxin-like"/>
</dbReference>